<dbReference type="EMBL" id="QZWH01000029">
    <property type="protein sequence ID" value="RJT21498.1"/>
    <property type="molecule type" value="Genomic_DNA"/>
</dbReference>
<dbReference type="InterPro" id="IPR002139">
    <property type="entry name" value="Ribo/fructo_kinase"/>
</dbReference>
<comment type="caution">
    <text evidence="5">The sequence shown here is derived from an EMBL/GenBank/DDBJ whole genome shotgun (WGS) entry which is preliminary data.</text>
</comment>
<dbReference type="PANTHER" id="PTHR10584">
    <property type="entry name" value="SUGAR KINASE"/>
    <property type="match status" value="1"/>
</dbReference>
<dbReference type="Gene3D" id="3.40.1190.20">
    <property type="match status" value="1"/>
</dbReference>
<evidence type="ECO:0000256" key="2">
    <source>
        <dbReference type="ARBA" id="ARBA00022679"/>
    </source>
</evidence>
<evidence type="ECO:0000313" key="5">
    <source>
        <dbReference type="EMBL" id="RJT21498.1"/>
    </source>
</evidence>
<evidence type="ECO:0000256" key="1">
    <source>
        <dbReference type="ARBA" id="ARBA00010688"/>
    </source>
</evidence>
<name>A0A3A5JNY9_9ENTR</name>
<dbReference type="PRINTS" id="PR00990">
    <property type="entry name" value="RIBOKINASE"/>
</dbReference>
<reference evidence="5 6" key="1">
    <citation type="submission" date="2018-09" db="EMBL/GenBank/DDBJ databases">
        <title>Draft genome sequence of Buttiauxella izardii CCUG 35510T.</title>
        <authorList>
            <person name="Salva-Serra F."/>
            <person name="Marathe N."/>
            <person name="Moore E."/>
            <person name="Stadler-Svensson L."/>
            <person name="Engstrom-Jakobsson H."/>
        </authorList>
    </citation>
    <scope>NUCLEOTIDE SEQUENCE [LARGE SCALE GENOMIC DNA]</scope>
    <source>
        <strain evidence="5 6">CCUG 35510</strain>
    </source>
</reference>
<dbReference type="SUPFAM" id="SSF53613">
    <property type="entry name" value="Ribokinase-like"/>
    <property type="match status" value="1"/>
</dbReference>
<dbReference type="GO" id="GO:0016301">
    <property type="term" value="F:kinase activity"/>
    <property type="evidence" value="ECO:0007669"/>
    <property type="project" value="UniProtKB-KW"/>
</dbReference>
<dbReference type="RefSeq" id="WP_120065314.1">
    <property type="nucleotide sequence ID" value="NZ_QZWH01000029.1"/>
</dbReference>
<protein>
    <submittedName>
        <fullName evidence="5">Sugar kinase</fullName>
    </submittedName>
</protein>
<dbReference type="GO" id="GO:0005829">
    <property type="term" value="C:cytosol"/>
    <property type="evidence" value="ECO:0007669"/>
    <property type="project" value="TreeGrafter"/>
</dbReference>
<dbReference type="GO" id="GO:0006796">
    <property type="term" value="P:phosphate-containing compound metabolic process"/>
    <property type="evidence" value="ECO:0007669"/>
    <property type="project" value="UniProtKB-ARBA"/>
</dbReference>
<dbReference type="Pfam" id="PF00294">
    <property type="entry name" value="PfkB"/>
    <property type="match status" value="1"/>
</dbReference>
<evidence type="ECO:0000256" key="3">
    <source>
        <dbReference type="ARBA" id="ARBA00022777"/>
    </source>
</evidence>
<gene>
    <name evidence="5" type="ORF">D6029_13905</name>
</gene>
<dbReference type="AlphaFoldDB" id="A0A3A5JNY9"/>
<accession>A0A3A5JNY9</accession>
<dbReference type="PROSITE" id="PS00583">
    <property type="entry name" value="PFKB_KINASES_1"/>
    <property type="match status" value="1"/>
</dbReference>
<dbReference type="InterPro" id="IPR002173">
    <property type="entry name" value="Carboh/pur_kinase_PfkB_CS"/>
</dbReference>
<dbReference type="PANTHER" id="PTHR10584:SF166">
    <property type="entry name" value="RIBOKINASE"/>
    <property type="match status" value="1"/>
</dbReference>
<keyword evidence="6" id="KW-1185">Reference proteome</keyword>
<keyword evidence="3 5" id="KW-0418">Kinase</keyword>
<comment type="similarity">
    <text evidence="1">Belongs to the carbohydrate kinase PfkB family.</text>
</comment>
<keyword evidence="2" id="KW-0808">Transferase</keyword>
<evidence type="ECO:0000259" key="4">
    <source>
        <dbReference type="Pfam" id="PF00294"/>
    </source>
</evidence>
<evidence type="ECO:0000313" key="6">
    <source>
        <dbReference type="Proteomes" id="UP000276295"/>
    </source>
</evidence>
<feature type="domain" description="Carbohydrate kinase PfkB" evidence="4">
    <location>
        <begin position="19"/>
        <end position="307"/>
    </location>
</feature>
<dbReference type="Proteomes" id="UP000276295">
    <property type="component" value="Unassembled WGS sequence"/>
</dbReference>
<organism evidence="5 6">
    <name type="scientific">Buttiauxella izardii</name>
    <dbReference type="NCBI Taxonomy" id="82991"/>
    <lineage>
        <taxon>Bacteria</taxon>
        <taxon>Pseudomonadati</taxon>
        <taxon>Pseudomonadota</taxon>
        <taxon>Gammaproteobacteria</taxon>
        <taxon>Enterobacterales</taxon>
        <taxon>Enterobacteriaceae</taxon>
        <taxon>Buttiauxella</taxon>
    </lineage>
</organism>
<proteinExistence type="inferred from homology"/>
<dbReference type="OrthoDB" id="8578462at2"/>
<dbReference type="InterPro" id="IPR011611">
    <property type="entry name" value="PfkB_dom"/>
</dbReference>
<dbReference type="InterPro" id="IPR029056">
    <property type="entry name" value="Ribokinase-like"/>
</dbReference>
<sequence length="326" mass="34784">MNARELQSRLPTLAAKRPVCVLGSAVIDVIADAYALPWRGCDIELQQQSVNIGGCALNIALTLSRLGIASQNALPIGQGTWADIIRSSLEKQGIKSEIHTDSGDNGWCLALVEPDGERTFMSFRGVEHQWNQAWLDKLQLAPGTLLSLSGYQLAGPCAELLVSWLESLNEVTAFIDFGPRIADIPAPLLARIMACKPIVSLNRQEAAIAAEWLNVAAEDMAGICQAWLQRFDSPLIVRLDKQGAWFASQDKTGLAAPFPAEVVDTIGAGDSHAGGTLAGLAAGWNLDDAVCLGNAVASYVVSHRGGDCAPHLAELEQALLFADKHI</sequence>